<comment type="caution">
    <text evidence="11">The sequence shown here is derived from an EMBL/GenBank/DDBJ whole genome shotgun (WGS) entry which is preliminary data.</text>
</comment>
<dbReference type="InterPro" id="IPR025723">
    <property type="entry name" value="ArsA/GET3_ATPase-like"/>
</dbReference>
<dbReference type="FunFam" id="3.40.50.300:FF:001801">
    <property type="entry name" value="Putative arsenical pump-driving ATPase"/>
    <property type="match status" value="1"/>
</dbReference>
<evidence type="ECO:0000256" key="4">
    <source>
        <dbReference type="ARBA" id="ARBA00022849"/>
    </source>
</evidence>
<dbReference type="GO" id="GO:0016887">
    <property type="term" value="F:ATP hydrolysis activity"/>
    <property type="evidence" value="ECO:0007669"/>
    <property type="project" value="InterPro"/>
</dbReference>
<evidence type="ECO:0000313" key="11">
    <source>
        <dbReference type="EMBL" id="NEW05804.1"/>
    </source>
</evidence>
<evidence type="ECO:0000259" key="10">
    <source>
        <dbReference type="Pfam" id="PF17886"/>
    </source>
</evidence>
<dbReference type="GO" id="GO:0005524">
    <property type="term" value="F:ATP binding"/>
    <property type="evidence" value="ECO:0007669"/>
    <property type="project" value="UniProtKB-KW"/>
</dbReference>
<dbReference type="AlphaFoldDB" id="A0A6G3ZVS4"/>
<dbReference type="InterPro" id="IPR016300">
    <property type="entry name" value="ATPase_ArsA/GET3"/>
</dbReference>
<dbReference type="InterPro" id="IPR040612">
    <property type="entry name" value="ArsA_HSP20-like"/>
</dbReference>
<evidence type="ECO:0000256" key="6">
    <source>
        <dbReference type="ARBA" id="ARBA00052296"/>
    </source>
</evidence>
<evidence type="ECO:0000256" key="2">
    <source>
        <dbReference type="ARBA" id="ARBA00022741"/>
    </source>
</evidence>
<dbReference type="PANTHER" id="PTHR10803:SF3">
    <property type="entry name" value="ATPASE GET3"/>
    <property type="match status" value="1"/>
</dbReference>
<keyword evidence="5" id="KW-1278">Translocase</keyword>
<dbReference type="Pfam" id="PF02374">
    <property type="entry name" value="ArsA_ATPase"/>
    <property type="match status" value="1"/>
</dbReference>
<dbReference type="InterPro" id="IPR027417">
    <property type="entry name" value="P-loop_NTPase"/>
</dbReference>
<dbReference type="PANTHER" id="PTHR10803">
    <property type="entry name" value="ARSENICAL PUMP-DRIVING ATPASE ARSENITE-TRANSLOCATING ATPASE"/>
    <property type="match status" value="1"/>
</dbReference>
<dbReference type="NCBIfam" id="TIGR00345">
    <property type="entry name" value="GET3_arsA_TRC40"/>
    <property type="match status" value="1"/>
</dbReference>
<evidence type="ECO:0000256" key="8">
    <source>
        <dbReference type="ARBA" id="ARBA00066752"/>
    </source>
</evidence>
<dbReference type="EC" id="7.3.2.7" evidence="8"/>
<comment type="catalytic activity">
    <reaction evidence="6">
        <text>arsenite(in) + ATP + H2O = arsenite(out) + ADP + phosphate + H(+)</text>
        <dbReference type="Rhea" id="RHEA:11348"/>
        <dbReference type="ChEBI" id="CHEBI:15377"/>
        <dbReference type="ChEBI" id="CHEBI:15378"/>
        <dbReference type="ChEBI" id="CHEBI:29242"/>
        <dbReference type="ChEBI" id="CHEBI:30616"/>
        <dbReference type="ChEBI" id="CHEBI:43474"/>
        <dbReference type="ChEBI" id="CHEBI:456216"/>
        <dbReference type="EC" id="7.3.2.7"/>
    </reaction>
</comment>
<evidence type="ECO:0000256" key="3">
    <source>
        <dbReference type="ARBA" id="ARBA00022840"/>
    </source>
</evidence>
<reference evidence="11" key="1">
    <citation type="submission" date="2020-02" db="EMBL/GenBank/DDBJ databases">
        <authorList>
            <person name="Shen X.-R."/>
            <person name="Zhang Y.-X."/>
        </authorList>
    </citation>
    <scope>NUCLEOTIDE SEQUENCE</scope>
    <source>
        <strain evidence="11">SYP-B3998</strain>
    </source>
</reference>
<keyword evidence="2" id="KW-0547">Nucleotide-binding</keyword>
<evidence type="ECO:0000259" key="9">
    <source>
        <dbReference type="Pfam" id="PF02374"/>
    </source>
</evidence>
<name>A0A6G3ZVS4_9BACL</name>
<evidence type="ECO:0000256" key="1">
    <source>
        <dbReference type="ARBA" id="ARBA00011040"/>
    </source>
</evidence>
<accession>A0A6G3ZVS4</accession>
<gene>
    <name evidence="11" type="ORF">GK047_07200</name>
</gene>
<dbReference type="RefSeq" id="WP_163943149.1">
    <property type="nucleotide sequence ID" value="NZ_JAAIKC010000001.1"/>
</dbReference>
<dbReference type="Pfam" id="PF17886">
    <property type="entry name" value="ArsA_HSP20"/>
    <property type="match status" value="1"/>
</dbReference>
<dbReference type="Gene3D" id="3.40.50.300">
    <property type="entry name" value="P-loop containing nucleotide triphosphate hydrolases"/>
    <property type="match status" value="1"/>
</dbReference>
<proteinExistence type="inferred from homology"/>
<feature type="domain" description="ArsA HSP20-like" evidence="10">
    <location>
        <begin position="325"/>
        <end position="386"/>
    </location>
</feature>
<dbReference type="CDD" id="cd02035">
    <property type="entry name" value="ArsA"/>
    <property type="match status" value="1"/>
</dbReference>
<dbReference type="Gene3D" id="2.60.40.790">
    <property type="match status" value="1"/>
</dbReference>
<keyword evidence="4" id="KW-0059">Arsenical resistance</keyword>
<comment type="similarity">
    <text evidence="1">Belongs to the arsA ATPase family.</text>
</comment>
<evidence type="ECO:0000256" key="7">
    <source>
        <dbReference type="ARBA" id="ARBA00059736"/>
    </source>
</evidence>
<keyword evidence="3" id="KW-0067">ATP-binding</keyword>
<feature type="domain" description="ArsA/GET3 Anion-transporting ATPase-like" evidence="9">
    <location>
        <begin position="1"/>
        <end position="300"/>
    </location>
</feature>
<sequence>MRIIIYTGKGGVGKTSVASATGVRLASQGYRTLVMSTDAAHSLSDSFNVPLGSEPRQISERLWGQEVDSLKETEKHWGPVQKWLTEMMSWAKLNDITTDETLVFPGMEELFSLMQIKRHSVSGSYDVIIVDCAPTGETLRLLSYPNLLKWWMEKIFPYERRLIKLVRPIAKLATGGLELPNDAALNSVETFVNELEDLQKMIMDEAVTSVRLVINPEKMVIAEARRAFTYLNLFGFNTDAIVVNRVLPLEAGTGYWSTWREIHEKYEEEIRTCFSPLPIFCIPMMEVEVHGLPMLERIGDAAFAECDSVEILYRGRVQEIRKEGTTYFLDLVLPFVQKEQLQLSEKGDELTIQAGPHKRKVLLPQSLQRRPIVGARFTEEKLSIRFGERRATNETGEEHVNEQ</sequence>
<protein>
    <recommendedName>
        <fullName evidence="8">arsenite-transporting ATPase</fullName>
        <ecNumber evidence="8">7.3.2.7</ecNumber>
    </recommendedName>
</protein>
<comment type="function">
    <text evidence="7">Anion-transporting ATPase. Catalyzes the extrusion of arsenite.</text>
</comment>
<dbReference type="EMBL" id="JAAIKC010000001">
    <property type="protein sequence ID" value="NEW05804.1"/>
    <property type="molecule type" value="Genomic_DNA"/>
</dbReference>
<dbReference type="SUPFAM" id="SSF52540">
    <property type="entry name" value="P-loop containing nucleoside triphosphate hydrolases"/>
    <property type="match status" value="1"/>
</dbReference>
<organism evidence="11">
    <name type="scientific">Paenibacillus sp. SYP-B3998</name>
    <dbReference type="NCBI Taxonomy" id="2678564"/>
    <lineage>
        <taxon>Bacteria</taxon>
        <taxon>Bacillati</taxon>
        <taxon>Bacillota</taxon>
        <taxon>Bacilli</taxon>
        <taxon>Bacillales</taxon>
        <taxon>Paenibacillaceae</taxon>
        <taxon>Paenibacillus</taxon>
    </lineage>
</organism>
<evidence type="ECO:0000256" key="5">
    <source>
        <dbReference type="ARBA" id="ARBA00022967"/>
    </source>
</evidence>
<dbReference type="GO" id="GO:0015446">
    <property type="term" value="F:ATPase-coupled arsenite transmembrane transporter activity"/>
    <property type="evidence" value="ECO:0007669"/>
    <property type="project" value="UniProtKB-EC"/>
</dbReference>
<dbReference type="InterPro" id="IPR008978">
    <property type="entry name" value="HSP20-like_chaperone"/>
</dbReference>